<dbReference type="AlphaFoldDB" id="A0A1W2WRA1"/>
<name>A0A1W2WRA1_CIOIN</name>
<dbReference type="GeneTree" id="ENSGT00390000017140"/>
<dbReference type="RefSeq" id="XP_002131911.1">
    <property type="nucleotide sequence ID" value="XM_002131875.5"/>
</dbReference>
<evidence type="ECO:0000256" key="1">
    <source>
        <dbReference type="SAM" id="MobiDB-lite"/>
    </source>
</evidence>
<feature type="region of interest" description="Disordered" evidence="1">
    <location>
        <begin position="177"/>
        <end position="217"/>
    </location>
</feature>
<reference evidence="2" key="3">
    <citation type="submission" date="2025-08" db="UniProtKB">
        <authorList>
            <consortium name="Ensembl"/>
        </authorList>
    </citation>
    <scope>IDENTIFICATION</scope>
</reference>
<sequence>MANVFTKRSKMPRTTTLSDYGFRSKVEQAKAKENMEEMRLHSPTRRQNPQPIGLVYQSPYNRHNHVFGIWNPNQLMPVLRCGVTLPHLQSTNFSCAHHPDMLANYMIPANQGAPIQRKQPEVHYTRNTIQRQCFQWPPNIPEKFKGMVQSTRFGHSHRAPVVGIVPNAMPRAYASVRSYPEETRSSSDVNKATQKRPRLLSRPENKQQLTPSVPSRA</sequence>
<reference evidence="2" key="2">
    <citation type="journal article" date="2008" name="Genome Biol.">
        <title>Improved genome assembly and evidence-based global gene model set for the chordate Ciona intestinalis: new insight into intron and operon populations.</title>
        <authorList>
            <person name="Satou Y."/>
            <person name="Mineta K."/>
            <person name="Ogasawara M."/>
            <person name="Sasakura Y."/>
            <person name="Shoguchi E."/>
            <person name="Ueno K."/>
            <person name="Yamada L."/>
            <person name="Matsumoto J."/>
            <person name="Wasserscheid J."/>
            <person name="Dewar K."/>
            <person name="Wiley G.B."/>
            <person name="Macmil S.L."/>
            <person name="Roe B.A."/>
            <person name="Zeller R.W."/>
            <person name="Hastings K.E."/>
            <person name="Lemaire P."/>
            <person name="Lindquist E."/>
            <person name="Endo T."/>
            <person name="Hotta K."/>
            <person name="Inaba K."/>
        </authorList>
    </citation>
    <scope>NUCLEOTIDE SEQUENCE [LARGE SCALE GENOMIC DNA]</scope>
    <source>
        <strain evidence="2">wild type</strain>
    </source>
</reference>
<feature type="compositionally biased region" description="Polar residues" evidence="1">
    <location>
        <begin position="206"/>
        <end position="217"/>
    </location>
</feature>
<accession>F6QP15</accession>
<gene>
    <name evidence="2" type="primary">LOC100179252</name>
</gene>
<keyword evidence="3" id="KW-1185">Reference proteome</keyword>
<reference evidence="3" key="1">
    <citation type="journal article" date="2002" name="Science">
        <title>The draft genome of Ciona intestinalis: insights into chordate and vertebrate origins.</title>
        <authorList>
            <person name="Dehal P."/>
            <person name="Satou Y."/>
            <person name="Campbell R.K."/>
            <person name="Chapman J."/>
            <person name="Degnan B."/>
            <person name="De Tomaso A."/>
            <person name="Davidson B."/>
            <person name="Di Gregorio A."/>
            <person name="Gelpke M."/>
            <person name="Goodstein D.M."/>
            <person name="Harafuji N."/>
            <person name="Hastings K.E."/>
            <person name="Ho I."/>
            <person name="Hotta K."/>
            <person name="Huang W."/>
            <person name="Kawashima T."/>
            <person name="Lemaire P."/>
            <person name="Martinez D."/>
            <person name="Meinertzhagen I.A."/>
            <person name="Necula S."/>
            <person name="Nonaka M."/>
            <person name="Putnam N."/>
            <person name="Rash S."/>
            <person name="Saiga H."/>
            <person name="Satake M."/>
            <person name="Terry A."/>
            <person name="Yamada L."/>
            <person name="Wang H.G."/>
            <person name="Awazu S."/>
            <person name="Azumi K."/>
            <person name="Boore J."/>
            <person name="Branno M."/>
            <person name="Chin-Bow S."/>
            <person name="DeSantis R."/>
            <person name="Doyle S."/>
            <person name="Francino P."/>
            <person name="Keys D.N."/>
            <person name="Haga S."/>
            <person name="Hayashi H."/>
            <person name="Hino K."/>
            <person name="Imai K.S."/>
            <person name="Inaba K."/>
            <person name="Kano S."/>
            <person name="Kobayashi K."/>
            <person name="Kobayashi M."/>
            <person name="Lee B.I."/>
            <person name="Makabe K.W."/>
            <person name="Manohar C."/>
            <person name="Matassi G."/>
            <person name="Medina M."/>
            <person name="Mochizuki Y."/>
            <person name="Mount S."/>
            <person name="Morishita T."/>
            <person name="Miura S."/>
            <person name="Nakayama A."/>
            <person name="Nishizaka S."/>
            <person name="Nomoto H."/>
            <person name="Ohta F."/>
            <person name="Oishi K."/>
            <person name="Rigoutsos I."/>
            <person name="Sano M."/>
            <person name="Sasaki A."/>
            <person name="Sasakura Y."/>
            <person name="Shoguchi E."/>
            <person name="Shin-i T."/>
            <person name="Spagnuolo A."/>
            <person name="Stainier D."/>
            <person name="Suzuki M.M."/>
            <person name="Tassy O."/>
            <person name="Takatori N."/>
            <person name="Tokuoka M."/>
            <person name="Yagi K."/>
            <person name="Yoshizaki F."/>
            <person name="Wada S."/>
            <person name="Zhang C."/>
            <person name="Hyatt P.D."/>
            <person name="Larimer F."/>
            <person name="Detter C."/>
            <person name="Doggett N."/>
            <person name="Glavina T."/>
            <person name="Hawkins T."/>
            <person name="Richardson P."/>
            <person name="Lucas S."/>
            <person name="Kohara Y."/>
            <person name="Levine M."/>
            <person name="Satoh N."/>
            <person name="Rokhsar D.S."/>
        </authorList>
    </citation>
    <scope>NUCLEOTIDE SEQUENCE [LARGE SCALE GENOMIC DNA]</scope>
</reference>
<dbReference type="GeneID" id="100179252"/>
<reference evidence="2" key="4">
    <citation type="submission" date="2025-09" db="UniProtKB">
        <authorList>
            <consortium name="Ensembl"/>
        </authorList>
    </citation>
    <scope>IDENTIFICATION</scope>
</reference>
<dbReference type="Proteomes" id="UP000008144">
    <property type="component" value="Chromosome 9"/>
</dbReference>
<dbReference type="eggNOG" id="ENOG502SVWD">
    <property type="taxonomic scope" value="Eukaryota"/>
</dbReference>
<dbReference type="OrthoDB" id="10031370at2759"/>
<dbReference type="KEGG" id="cin:100179252"/>
<dbReference type="Ensembl" id="ENSCINT00000013597.3">
    <property type="protein sequence ID" value="ENSCINP00000013597.3"/>
    <property type="gene ID" value="ENSCING00000006625.3"/>
</dbReference>
<organism evidence="2 3">
    <name type="scientific">Ciona intestinalis</name>
    <name type="common">Transparent sea squirt</name>
    <name type="synonym">Ascidia intestinalis</name>
    <dbReference type="NCBI Taxonomy" id="7719"/>
    <lineage>
        <taxon>Eukaryota</taxon>
        <taxon>Metazoa</taxon>
        <taxon>Chordata</taxon>
        <taxon>Tunicata</taxon>
        <taxon>Ascidiacea</taxon>
        <taxon>Phlebobranchia</taxon>
        <taxon>Cionidae</taxon>
        <taxon>Ciona</taxon>
    </lineage>
</organism>
<proteinExistence type="predicted"/>
<dbReference type="InParanoid" id="A0A1W2WRA1"/>
<dbReference type="OMA" id="TRRQNPH"/>
<evidence type="ECO:0000313" key="3">
    <source>
        <dbReference type="Proteomes" id="UP000008144"/>
    </source>
</evidence>
<protein>
    <submittedName>
        <fullName evidence="2">Uncharacterized LOC100179252</fullName>
    </submittedName>
</protein>
<evidence type="ECO:0000313" key="2">
    <source>
        <dbReference type="Ensembl" id="ENSCINP00000013597.3"/>
    </source>
</evidence>
<dbReference type="EMBL" id="EAAA01003003">
    <property type="status" value="NOT_ANNOTATED_CDS"/>
    <property type="molecule type" value="Genomic_DNA"/>
</dbReference>
<accession>A0A1W2WRA1</accession>